<comment type="subcellular location">
    <subcellularLocation>
        <location evidence="1">Cell membrane</location>
        <topology evidence="1">Multi-pass membrane protein</topology>
    </subcellularLocation>
</comment>
<dbReference type="GO" id="GO:0005886">
    <property type="term" value="C:plasma membrane"/>
    <property type="evidence" value="ECO:0007669"/>
    <property type="project" value="UniProtKB-SubCell"/>
</dbReference>
<keyword evidence="9" id="KW-0325">Glycoprotein</keyword>
<evidence type="ECO:0000256" key="1">
    <source>
        <dbReference type="ARBA" id="ARBA00004651"/>
    </source>
</evidence>
<dbReference type="PANTHER" id="PTHR22914:SF41">
    <property type="entry name" value="CHITIN SYNTHASE 7"/>
    <property type="match status" value="1"/>
</dbReference>
<dbReference type="PANTHER" id="PTHR22914">
    <property type="entry name" value="CHITIN SYNTHASE"/>
    <property type="match status" value="1"/>
</dbReference>
<keyword evidence="4" id="KW-0328">Glycosyltransferase</keyword>
<dbReference type="OrthoDB" id="370884at2759"/>
<evidence type="ECO:0000256" key="8">
    <source>
        <dbReference type="ARBA" id="ARBA00023136"/>
    </source>
</evidence>
<reference evidence="13" key="1">
    <citation type="submission" date="2022-08" db="EMBL/GenBank/DDBJ databases">
        <authorList>
            <person name="Kallberg Y."/>
            <person name="Tangrot J."/>
            <person name="Rosling A."/>
        </authorList>
    </citation>
    <scope>NUCLEOTIDE SEQUENCE</scope>
    <source>
        <strain evidence="13">Wild A</strain>
    </source>
</reference>
<evidence type="ECO:0000256" key="9">
    <source>
        <dbReference type="ARBA" id="ARBA00023180"/>
    </source>
</evidence>
<feature type="region of interest" description="Disordered" evidence="10">
    <location>
        <begin position="1"/>
        <end position="37"/>
    </location>
</feature>
<evidence type="ECO:0000256" key="6">
    <source>
        <dbReference type="ARBA" id="ARBA00022692"/>
    </source>
</evidence>
<feature type="transmembrane region" description="Helical" evidence="11">
    <location>
        <begin position="80"/>
        <end position="101"/>
    </location>
</feature>
<protein>
    <recommendedName>
        <fullName evidence="2">chitin synthase</fullName>
        <ecNumber evidence="2">2.4.1.16</ecNumber>
    </recommendedName>
</protein>
<evidence type="ECO:0000256" key="11">
    <source>
        <dbReference type="SAM" id="Phobius"/>
    </source>
</evidence>
<comment type="caution">
    <text evidence="13">The sequence shown here is derived from an EMBL/GenBank/DDBJ whole genome shotgun (WGS) entry which is preliminary data.</text>
</comment>
<dbReference type="InterPro" id="IPR054295">
    <property type="entry name" value="CHS4-like_dom"/>
</dbReference>
<dbReference type="InterPro" id="IPR004835">
    <property type="entry name" value="Chitin_synth"/>
</dbReference>
<evidence type="ECO:0000313" key="14">
    <source>
        <dbReference type="Proteomes" id="UP001153678"/>
    </source>
</evidence>
<gene>
    <name evidence="13" type="ORF">FWILDA_LOCUS6921</name>
</gene>
<dbReference type="EMBL" id="CAMKVN010001309">
    <property type="protein sequence ID" value="CAI2175095.1"/>
    <property type="molecule type" value="Genomic_DNA"/>
</dbReference>
<keyword evidence="7 11" id="KW-1133">Transmembrane helix</keyword>
<sequence length="878" mass="99925">MEDATYAPPTNRSSILRRGKSLSRPERYQPASPLLTGKKERKPFDPWILFARAITFWAPSVLLSKFGLSDKQSRQAWREKFALCFIAAIMGGIVAFLTVGFRPVLCPESQANNAANFLRFGEVDGVLGILGYQFNISQALTNEFNFFEEIKTHGPGYDITNKFKRNLNEIPQCLLPEIQKFAAVTTPLCTNGPNCPLPKLTEAAIAQYQLVNTTKFVGFDWEQVGNMKNYLVIAGAVLNMNSYMDAHPNPIQNDLADKIIRDILNTDHPEGGKDATRLFFNQENLKQTISCLNAKYYVGNIDKKTIGCFTSDIFNLIMLIVILGIVMCRFFMACIFAWFLSHRLAHEPKEVKKAVPSSQVLVGGNRNSPWIHRNNSGLGKKTINMDRIGNDLYTVLLVTCYSEGEAGLRTTCESMASTDYPDDRKLLFVICDGIITGSGNDKSTPDICIEMMEIDEEFKDPQAQSYIAVASGAKQHNMAKVFAGYFPWKERKVPMVLVVKCGASSEQGKPKPGNRGKRDSQLILMNFFSRLTYNDRMCALDFDLFRKIHHLMGVTPDFFEIVLMVDADTKVYPDSLRLLINCMCNDPLIMGLCGETKIANKRDSWVTAIQVFEYYISHHLGKGFESVFGGVTCLPGCFCMYRLKVRKGDDDWVPIITKPEIVQEYSQNVVTTLHQKNLLLLGEDRFLTTLMLRNFPQRKMTFCPRAVCKTVVPDEFKVLLSQRRRWINSTIHNLMELVLVRNLCAAKQFLRIYTATYVGSRSWIASCINFSYNKKVGICYMDVNLFIGIANGSFDPSKVPLKRWEDWERARLRRVKRQDRKKQQMATMTVHPSHYDDNYTETSSYTSEIGMPNEPATSETYDQDLRGQYPQDQYYKQQ</sequence>
<dbReference type="Pfam" id="PF22997">
    <property type="entry name" value="CHS4"/>
    <property type="match status" value="1"/>
</dbReference>
<dbReference type="CDD" id="cd04190">
    <property type="entry name" value="Chitin_synth_C"/>
    <property type="match status" value="1"/>
</dbReference>
<keyword evidence="6 11" id="KW-0812">Transmembrane</keyword>
<evidence type="ECO:0000256" key="5">
    <source>
        <dbReference type="ARBA" id="ARBA00022679"/>
    </source>
</evidence>
<evidence type="ECO:0000259" key="12">
    <source>
        <dbReference type="Pfam" id="PF22997"/>
    </source>
</evidence>
<feature type="domain" description="Chitin synthase 4-like" evidence="12">
    <location>
        <begin position="217"/>
        <end position="300"/>
    </location>
</feature>
<dbReference type="GO" id="GO:0030428">
    <property type="term" value="C:cell septum"/>
    <property type="evidence" value="ECO:0007669"/>
    <property type="project" value="TreeGrafter"/>
</dbReference>
<feature type="region of interest" description="Disordered" evidence="10">
    <location>
        <begin position="818"/>
        <end position="878"/>
    </location>
</feature>
<dbReference type="AlphaFoldDB" id="A0A9W4WVG0"/>
<accession>A0A9W4WVG0</accession>
<evidence type="ECO:0000256" key="4">
    <source>
        <dbReference type="ARBA" id="ARBA00022676"/>
    </source>
</evidence>
<feature type="transmembrane region" description="Helical" evidence="11">
    <location>
        <begin position="313"/>
        <end position="340"/>
    </location>
</feature>
<dbReference type="GO" id="GO:0006031">
    <property type="term" value="P:chitin biosynthetic process"/>
    <property type="evidence" value="ECO:0007669"/>
    <property type="project" value="TreeGrafter"/>
</dbReference>
<dbReference type="Proteomes" id="UP001153678">
    <property type="component" value="Unassembled WGS sequence"/>
</dbReference>
<dbReference type="Pfam" id="PF03142">
    <property type="entry name" value="Chitin_synth_2"/>
    <property type="match status" value="1"/>
</dbReference>
<evidence type="ECO:0000256" key="3">
    <source>
        <dbReference type="ARBA" id="ARBA00022475"/>
    </source>
</evidence>
<dbReference type="EC" id="2.4.1.16" evidence="2"/>
<keyword evidence="5" id="KW-0808">Transferase</keyword>
<evidence type="ECO:0000313" key="13">
    <source>
        <dbReference type="EMBL" id="CAI2175095.1"/>
    </source>
</evidence>
<proteinExistence type="predicted"/>
<evidence type="ECO:0000256" key="2">
    <source>
        <dbReference type="ARBA" id="ARBA00012543"/>
    </source>
</evidence>
<keyword evidence="8 11" id="KW-0472">Membrane</keyword>
<dbReference type="SUPFAM" id="SSF53448">
    <property type="entry name" value="Nucleotide-diphospho-sugar transferases"/>
    <property type="match status" value="1"/>
</dbReference>
<organism evidence="13 14">
    <name type="scientific">Funneliformis geosporum</name>
    <dbReference type="NCBI Taxonomy" id="1117311"/>
    <lineage>
        <taxon>Eukaryota</taxon>
        <taxon>Fungi</taxon>
        <taxon>Fungi incertae sedis</taxon>
        <taxon>Mucoromycota</taxon>
        <taxon>Glomeromycotina</taxon>
        <taxon>Glomeromycetes</taxon>
        <taxon>Glomerales</taxon>
        <taxon>Glomeraceae</taxon>
        <taxon>Funneliformis</taxon>
    </lineage>
</organism>
<evidence type="ECO:0000256" key="7">
    <source>
        <dbReference type="ARBA" id="ARBA00022989"/>
    </source>
</evidence>
<keyword evidence="14" id="KW-1185">Reference proteome</keyword>
<dbReference type="InterPro" id="IPR029044">
    <property type="entry name" value="Nucleotide-diphossugar_trans"/>
</dbReference>
<name>A0A9W4WVG0_9GLOM</name>
<dbReference type="GO" id="GO:0004100">
    <property type="term" value="F:chitin synthase activity"/>
    <property type="evidence" value="ECO:0007669"/>
    <property type="project" value="UniProtKB-EC"/>
</dbReference>
<feature type="transmembrane region" description="Helical" evidence="11">
    <location>
        <begin position="47"/>
        <end position="68"/>
    </location>
</feature>
<evidence type="ECO:0000256" key="10">
    <source>
        <dbReference type="SAM" id="MobiDB-lite"/>
    </source>
</evidence>
<keyword evidence="3" id="KW-1003">Cell membrane</keyword>